<reference evidence="1" key="1">
    <citation type="submission" date="2020-11" db="EMBL/GenBank/DDBJ databases">
        <authorList>
            <consortium name="DOE Joint Genome Institute"/>
            <person name="Ahrendt S."/>
            <person name="Riley R."/>
            <person name="Andreopoulos W."/>
            <person name="Labutti K."/>
            <person name="Pangilinan J."/>
            <person name="Ruiz-Duenas F.J."/>
            <person name="Barrasa J.M."/>
            <person name="Sanchez-Garcia M."/>
            <person name="Camarero S."/>
            <person name="Miyauchi S."/>
            <person name="Serrano A."/>
            <person name="Linde D."/>
            <person name="Babiker R."/>
            <person name="Drula E."/>
            <person name="Ayuso-Fernandez I."/>
            <person name="Pacheco R."/>
            <person name="Padilla G."/>
            <person name="Ferreira P."/>
            <person name="Barriuso J."/>
            <person name="Kellner H."/>
            <person name="Castanera R."/>
            <person name="Alfaro M."/>
            <person name="Ramirez L."/>
            <person name="Pisabarro A.G."/>
            <person name="Kuo A."/>
            <person name="Tritt A."/>
            <person name="Lipzen A."/>
            <person name="He G."/>
            <person name="Yan M."/>
            <person name="Ng V."/>
            <person name="Cullen D."/>
            <person name="Martin F."/>
            <person name="Rosso M.-N."/>
            <person name="Henrissat B."/>
            <person name="Hibbett D."/>
            <person name="Martinez A.T."/>
            <person name="Grigoriev I.V."/>
        </authorList>
    </citation>
    <scope>NUCLEOTIDE SEQUENCE</scope>
    <source>
        <strain evidence="1">AH 40177</strain>
    </source>
</reference>
<name>A0A9P5PUI2_9AGAR</name>
<dbReference type="AlphaFoldDB" id="A0A9P5PUI2"/>
<dbReference type="Proteomes" id="UP000772434">
    <property type="component" value="Unassembled WGS sequence"/>
</dbReference>
<dbReference type="OrthoDB" id="3249923at2759"/>
<comment type="caution">
    <text evidence="1">The sequence shown here is derived from an EMBL/GenBank/DDBJ whole genome shotgun (WGS) entry which is preliminary data.</text>
</comment>
<proteinExistence type="predicted"/>
<accession>A0A9P5PUI2</accession>
<evidence type="ECO:0000313" key="1">
    <source>
        <dbReference type="EMBL" id="KAF9069641.1"/>
    </source>
</evidence>
<evidence type="ECO:0000313" key="2">
    <source>
        <dbReference type="Proteomes" id="UP000772434"/>
    </source>
</evidence>
<feature type="non-terminal residue" evidence="1">
    <location>
        <position position="1"/>
    </location>
</feature>
<keyword evidence="2" id="KW-1185">Reference proteome</keyword>
<organism evidence="1 2">
    <name type="scientific">Rhodocollybia butyracea</name>
    <dbReference type="NCBI Taxonomy" id="206335"/>
    <lineage>
        <taxon>Eukaryota</taxon>
        <taxon>Fungi</taxon>
        <taxon>Dikarya</taxon>
        <taxon>Basidiomycota</taxon>
        <taxon>Agaricomycotina</taxon>
        <taxon>Agaricomycetes</taxon>
        <taxon>Agaricomycetidae</taxon>
        <taxon>Agaricales</taxon>
        <taxon>Marasmiineae</taxon>
        <taxon>Omphalotaceae</taxon>
        <taxon>Rhodocollybia</taxon>
    </lineage>
</organism>
<protein>
    <submittedName>
        <fullName evidence="1">Uncharacterized protein</fullName>
    </submittedName>
</protein>
<gene>
    <name evidence="1" type="ORF">BDP27DRAFT_1222090</name>
</gene>
<dbReference type="EMBL" id="JADNRY010000048">
    <property type="protein sequence ID" value="KAF9069641.1"/>
    <property type="molecule type" value="Genomic_DNA"/>
</dbReference>
<sequence>HPRRYPSPPPADNPLGPAARYPYLPASSDDGSILIKYSCRPGGPYLYDLLDTLPLDEFGTLSWVVLDREAEIYESDDMCDEYKVMHALWGRWIMLNRTRFIQDYSVGVMDFVDQYWMMIHRAAGWQALRYWLLMLMVNKYLKPQGVANVLQHYEGKTGMKYWYANGANTD</sequence>